<dbReference type="Proteomes" id="UP001329430">
    <property type="component" value="Chromosome 1"/>
</dbReference>
<keyword evidence="10" id="KW-1185">Reference proteome</keyword>
<evidence type="ECO:0000256" key="5">
    <source>
        <dbReference type="ARBA" id="ARBA00022723"/>
    </source>
</evidence>
<keyword evidence="5" id="KW-0479">Metal-binding</keyword>
<evidence type="ECO:0000256" key="4">
    <source>
        <dbReference type="ARBA" id="ARBA00005975"/>
    </source>
</evidence>
<evidence type="ECO:0000313" key="10">
    <source>
        <dbReference type="Proteomes" id="UP001329430"/>
    </source>
</evidence>
<organism evidence="9 10">
    <name type="scientific">Pyrocoelia pectoralis</name>
    <dbReference type="NCBI Taxonomy" id="417401"/>
    <lineage>
        <taxon>Eukaryota</taxon>
        <taxon>Metazoa</taxon>
        <taxon>Ecdysozoa</taxon>
        <taxon>Arthropoda</taxon>
        <taxon>Hexapoda</taxon>
        <taxon>Insecta</taxon>
        <taxon>Pterygota</taxon>
        <taxon>Neoptera</taxon>
        <taxon>Endopterygota</taxon>
        <taxon>Coleoptera</taxon>
        <taxon>Polyphaga</taxon>
        <taxon>Elateriformia</taxon>
        <taxon>Elateroidea</taxon>
        <taxon>Lampyridae</taxon>
        <taxon>Lampyrinae</taxon>
        <taxon>Pyrocoelia</taxon>
    </lineage>
</organism>
<accession>A0AAN7ZJT0</accession>
<dbReference type="Pfam" id="PF10601">
    <property type="entry name" value="zf-LITAF-like"/>
    <property type="match status" value="1"/>
</dbReference>
<comment type="similarity">
    <text evidence="4">Belongs to the CDIP1/LITAF family.</text>
</comment>
<protein>
    <recommendedName>
        <fullName evidence="8">LITAF domain-containing protein</fullName>
    </recommendedName>
</protein>
<dbReference type="GO" id="GO:0005765">
    <property type="term" value="C:lysosomal membrane"/>
    <property type="evidence" value="ECO:0007669"/>
    <property type="project" value="UniProtKB-SubCell"/>
</dbReference>
<feature type="domain" description="LITAF" evidence="8">
    <location>
        <begin position="44"/>
        <end position="130"/>
    </location>
</feature>
<reference evidence="9 10" key="1">
    <citation type="journal article" date="2024" name="Insects">
        <title>An Improved Chromosome-Level Genome Assembly of the Firefly Pyrocoelia pectoralis.</title>
        <authorList>
            <person name="Fu X."/>
            <person name="Meyer-Rochow V.B."/>
            <person name="Ballantyne L."/>
            <person name="Zhu X."/>
        </authorList>
    </citation>
    <scope>NUCLEOTIDE SEQUENCE [LARGE SCALE GENOMIC DNA]</scope>
    <source>
        <strain evidence="9">XCY_ONT2</strain>
    </source>
</reference>
<dbReference type="InterPro" id="IPR006629">
    <property type="entry name" value="LITAF"/>
</dbReference>
<sequence length="130" mass="14167">MENPPPCSVQDSKLNYVLPGSAPVNVGSSQQFASPPIQPAYYPPRPVIVTPPIVVSSLGPNSQMLACPFCHQLISTRVELQSTTKTHLFAMFLCIFLCWPCAPLPYCMDSCKSKNHLCSNCGAFLGSYDQ</sequence>
<evidence type="ECO:0000256" key="2">
    <source>
        <dbReference type="ARBA" id="ARBA00004481"/>
    </source>
</evidence>
<comment type="caution">
    <text evidence="9">The sequence shown here is derived from an EMBL/GenBank/DDBJ whole genome shotgun (WGS) entry which is preliminary data.</text>
</comment>
<name>A0AAN7ZJT0_9COLE</name>
<dbReference type="SMART" id="SM00714">
    <property type="entry name" value="LITAF"/>
    <property type="match status" value="1"/>
</dbReference>
<keyword evidence="6" id="KW-0862">Zinc</keyword>
<dbReference type="GO" id="GO:0031902">
    <property type="term" value="C:late endosome membrane"/>
    <property type="evidence" value="ECO:0007669"/>
    <property type="project" value="UniProtKB-SubCell"/>
</dbReference>
<evidence type="ECO:0000259" key="8">
    <source>
        <dbReference type="PROSITE" id="PS51837"/>
    </source>
</evidence>
<evidence type="ECO:0000313" key="9">
    <source>
        <dbReference type="EMBL" id="KAK5650150.1"/>
    </source>
</evidence>
<keyword evidence="7" id="KW-0472">Membrane</keyword>
<comment type="subcellular location">
    <subcellularLocation>
        <location evidence="2">Endosome membrane</location>
        <topology evidence="2">Peripheral membrane protein</topology>
    </subcellularLocation>
    <subcellularLocation>
        <location evidence="1">Late endosome membrane</location>
    </subcellularLocation>
    <subcellularLocation>
        <location evidence="3">Lysosome membrane</location>
        <topology evidence="3">Peripheral membrane protein</topology>
        <orientation evidence="3">Cytoplasmic side</orientation>
    </subcellularLocation>
</comment>
<dbReference type="PANTHER" id="PTHR23292">
    <property type="entry name" value="LIPOPOLYSACCHARIDE-INDUCED TUMOR NECROSIS FACTOR-ALPHA FACTOR"/>
    <property type="match status" value="1"/>
</dbReference>
<dbReference type="InterPro" id="IPR037519">
    <property type="entry name" value="LITAF_fam"/>
</dbReference>
<gene>
    <name evidence="9" type="ORF">RI129_001179</name>
</gene>
<dbReference type="PROSITE" id="PS51837">
    <property type="entry name" value="LITAF"/>
    <property type="match status" value="1"/>
</dbReference>
<dbReference type="AlphaFoldDB" id="A0AAN7ZJT0"/>
<dbReference type="GO" id="GO:0008270">
    <property type="term" value="F:zinc ion binding"/>
    <property type="evidence" value="ECO:0007669"/>
    <property type="project" value="TreeGrafter"/>
</dbReference>
<evidence type="ECO:0000256" key="6">
    <source>
        <dbReference type="ARBA" id="ARBA00022833"/>
    </source>
</evidence>
<proteinExistence type="inferred from homology"/>
<dbReference type="PANTHER" id="PTHR23292:SF14">
    <property type="entry name" value="FI16615P1-RELATED"/>
    <property type="match status" value="1"/>
</dbReference>
<evidence type="ECO:0000256" key="7">
    <source>
        <dbReference type="ARBA" id="ARBA00023136"/>
    </source>
</evidence>
<evidence type="ECO:0000256" key="1">
    <source>
        <dbReference type="ARBA" id="ARBA00004414"/>
    </source>
</evidence>
<evidence type="ECO:0000256" key="3">
    <source>
        <dbReference type="ARBA" id="ARBA00004630"/>
    </source>
</evidence>
<dbReference type="EMBL" id="JAVRBK010000001">
    <property type="protein sequence ID" value="KAK5650150.1"/>
    <property type="molecule type" value="Genomic_DNA"/>
</dbReference>